<comment type="caution">
    <text evidence="2">The sequence shown here is derived from an EMBL/GenBank/DDBJ whole genome shotgun (WGS) entry which is preliminary data.</text>
</comment>
<name>W4RP29_9BACI</name>
<dbReference type="AlphaFoldDB" id="W4RP29"/>
<proteinExistence type="predicted"/>
<accession>W4RP29</accession>
<dbReference type="Proteomes" id="UP000018949">
    <property type="component" value="Unassembled WGS sequence"/>
</dbReference>
<evidence type="ECO:0000256" key="1">
    <source>
        <dbReference type="SAM" id="MobiDB-lite"/>
    </source>
</evidence>
<protein>
    <recommendedName>
        <fullName evidence="4">DUF3934 domain-containing protein</fullName>
    </recommendedName>
</protein>
<dbReference type="EMBL" id="BAUW01000021">
    <property type="protein sequence ID" value="GAE45359.1"/>
    <property type="molecule type" value="Genomic_DNA"/>
</dbReference>
<evidence type="ECO:0000313" key="2">
    <source>
        <dbReference type="EMBL" id="GAE45359.1"/>
    </source>
</evidence>
<keyword evidence="3" id="KW-1185">Reference proteome</keyword>
<evidence type="ECO:0008006" key="4">
    <source>
        <dbReference type="Google" id="ProtNLM"/>
    </source>
</evidence>
<dbReference type="RefSeq" id="WP_023614461.1">
    <property type="nucleotide sequence ID" value="NZ_BAUW01000021.1"/>
</dbReference>
<evidence type="ECO:0000313" key="3">
    <source>
        <dbReference type="Proteomes" id="UP000018949"/>
    </source>
</evidence>
<gene>
    <name evidence="2" type="ORF">JCM21738_2153</name>
</gene>
<dbReference type="eggNOG" id="ENOG502ZS4E">
    <property type="taxonomic scope" value="Bacteria"/>
</dbReference>
<feature type="compositionally biased region" description="Basic and acidic residues" evidence="1">
    <location>
        <begin position="41"/>
        <end position="53"/>
    </location>
</feature>
<dbReference type="Pfam" id="PF13070">
    <property type="entry name" value="DUF3934"/>
    <property type="match status" value="1"/>
</dbReference>
<feature type="region of interest" description="Disordered" evidence="1">
    <location>
        <begin position="1"/>
        <end position="53"/>
    </location>
</feature>
<dbReference type="InterPro" id="IPR025175">
    <property type="entry name" value="DUF3934"/>
</dbReference>
<feature type="compositionally biased region" description="Basic residues" evidence="1">
    <location>
        <begin position="30"/>
        <end position="40"/>
    </location>
</feature>
<organism evidence="2 3">
    <name type="scientific">Mesobacillus boroniphilus JCM 21738</name>
    <dbReference type="NCBI Taxonomy" id="1294265"/>
    <lineage>
        <taxon>Bacteria</taxon>
        <taxon>Bacillati</taxon>
        <taxon>Bacillota</taxon>
        <taxon>Bacilli</taxon>
        <taxon>Bacillales</taxon>
        <taxon>Bacillaceae</taxon>
        <taxon>Mesobacillus</taxon>
    </lineage>
</organism>
<reference evidence="2 3" key="1">
    <citation type="submission" date="2013-12" db="EMBL/GenBank/DDBJ databases">
        <title>NBRP : Genome information of microbial organism related human and environment.</title>
        <authorList>
            <person name="Hattori M."/>
            <person name="Oshima K."/>
            <person name="Inaba H."/>
            <person name="Suda W."/>
            <person name="Sakamoto M."/>
            <person name="Iino T."/>
            <person name="Kitahara M."/>
            <person name="Oshida Y."/>
            <person name="Iida T."/>
            <person name="Kudo T."/>
            <person name="Itoh T."/>
            <person name="Ahmed I."/>
            <person name="Ohkuma M."/>
        </authorList>
    </citation>
    <scope>NUCLEOTIDE SEQUENCE [LARGE SCALE GENOMIC DNA]</scope>
    <source>
        <strain evidence="2 3">JCM 21738</strain>
    </source>
</reference>
<sequence>MSKAKGKSGTGRGTGKKGWNRWQASANKAKSFKPYKSKGVKHGDTSKDGASEK</sequence>